<accession>A0A1M6WL99</accession>
<dbReference type="NCBIfam" id="NF033538">
    <property type="entry name" value="transpos_IS91"/>
    <property type="match status" value="1"/>
</dbReference>
<dbReference type="EMBL" id="FQZY01000114">
    <property type="protein sequence ID" value="SHK94384.1"/>
    <property type="molecule type" value="Genomic_DNA"/>
</dbReference>
<name>A0A1M6WL99_9FIRM</name>
<dbReference type="Proteomes" id="UP000184301">
    <property type="component" value="Unassembled WGS sequence"/>
</dbReference>
<keyword evidence="4" id="KW-1185">Reference proteome</keyword>
<protein>
    <submittedName>
        <fullName evidence="3">Transposase zinc-binding domain-containing protein</fullName>
    </submittedName>
</protein>
<dbReference type="GO" id="GO:0003677">
    <property type="term" value="F:DNA binding"/>
    <property type="evidence" value="ECO:0007669"/>
    <property type="project" value="InterPro"/>
</dbReference>
<dbReference type="GO" id="GO:0006313">
    <property type="term" value="P:DNA transposition"/>
    <property type="evidence" value="ECO:0007669"/>
    <property type="project" value="InterPro"/>
</dbReference>
<dbReference type="PANTHER" id="PTHR37023:SF1">
    <property type="entry name" value="ISSOD25 TRANSPOSASE TNPA_ISSOD25"/>
    <property type="match status" value="1"/>
</dbReference>
<dbReference type="Pfam" id="PF04986">
    <property type="entry name" value="Y2_Tnp"/>
    <property type="match status" value="1"/>
</dbReference>
<feature type="domain" description="Transposase zinc-binding" evidence="2">
    <location>
        <begin position="1"/>
        <end position="57"/>
    </location>
</feature>
<evidence type="ECO:0000259" key="1">
    <source>
        <dbReference type="Pfam" id="PF04986"/>
    </source>
</evidence>
<organism evidence="3 4">
    <name type="scientific">Hespellia stercorisuis DSM 15480</name>
    <dbReference type="NCBI Taxonomy" id="1121950"/>
    <lineage>
        <taxon>Bacteria</taxon>
        <taxon>Bacillati</taxon>
        <taxon>Bacillota</taxon>
        <taxon>Clostridia</taxon>
        <taxon>Lachnospirales</taxon>
        <taxon>Lachnospiraceae</taxon>
        <taxon>Hespellia</taxon>
    </lineage>
</organism>
<evidence type="ECO:0000259" key="2">
    <source>
        <dbReference type="Pfam" id="PF14319"/>
    </source>
</evidence>
<sequence length="344" mass="40211">MGANVSECESCHKKYILYNSCKNRHCPMCQGMDVDEWIDKQQENVLDVPYFHTVFTIPEELYTLVYWNQKLLYDALYHAAHLTMTELSGDPKHLGAKIGYICVLHTWGSRMNYHPHLHMIVLGGGLDAANHWKDKGKKFFFPVKVMSTVFKKHYLKELKELRESEKLRYHGTAKDLQNHYSFKELINKLYEKDWIVYTKEAFNGANSVIKYLGRYTHRIAISNRRILSMTSETVTYLAKDYKNGGKMIPHTVKGTEFIRMFLMHVLPKGFVRIRHYGILSCRSKKEKMELCRKLLNCIQYLSKLRDKTTAEKLMILYKKDICKCEACGGNLLSFRLRGCYSLTG</sequence>
<dbReference type="AlphaFoldDB" id="A0A1M6WL99"/>
<proteinExistence type="predicted"/>
<gene>
    <name evidence="3" type="ORF">SAMN02745243_04047</name>
</gene>
<dbReference type="GO" id="GO:0004803">
    <property type="term" value="F:transposase activity"/>
    <property type="evidence" value="ECO:0007669"/>
    <property type="project" value="InterPro"/>
</dbReference>
<feature type="domain" description="Transposase IS801/IS1294" evidence="1">
    <location>
        <begin position="99"/>
        <end position="285"/>
    </location>
</feature>
<evidence type="ECO:0000313" key="3">
    <source>
        <dbReference type="EMBL" id="SHK94384.1"/>
    </source>
</evidence>
<reference evidence="3 4" key="1">
    <citation type="submission" date="2016-11" db="EMBL/GenBank/DDBJ databases">
        <authorList>
            <person name="Jaros S."/>
            <person name="Januszkiewicz K."/>
            <person name="Wedrychowicz H."/>
        </authorList>
    </citation>
    <scope>NUCLEOTIDE SEQUENCE [LARGE SCALE GENOMIC DNA]</scope>
    <source>
        <strain evidence="3 4">DSM 15480</strain>
    </source>
</reference>
<evidence type="ECO:0000313" key="4">
    <source>
        <dbReference type="Proteomes" id="UP000184301"/>
    </source>
</evidence>
<dbReference type="STRING" id="1121950.SAMN02745243_04047"/>
<dbReference type="PANTHER" id="PTHR37023">
    <property type="entry name" value="TRANSPOSASE"/>
    <property type="match status" value="1"/>
</dbReference>
<dbReference type="InterPro" id="IPR007069">
    <property type="entry name" value="Transposase_32"/>
</dbReference>
<dbReference type="Pfam" id="PF14319">
    <property type="entry name" value="Zn_Tnp_IS91"/>
    <property type="match status" value="1"/>
</dbReference>
<dbReference type="InterPro" id="IPR026889">
    <property type="entry name" value="Zn_Tnp"/>
</dbReference>
<dbReference type="InterPro" id="IPR054832">
    <property type="entry name" value="transpos_IS91"/>
</dbReference>